<dbReference type="EMBL" id="JARKIK010000092">
    <property type="protein sequence ID" value="KAK8722955.1"/>
    <property type="molecule type" value="Genomic_DNA"/>
</dbReference>
<dbReference type="AlphaFoldDB" id="A0AAW0W1F5"/>
<protein>
    <submittedName>
        <fullName evidence="1">Uncharacterized protein</fullName>
    </submittedName>
</protein>
<keyword evidence="2" id="KW-1185">Reference proteome</keyword>
<organism evidence="1 2">
    <name type="scientific">Cherax quadricarinatus</name>
    <name type="common">Australian red claw crayfish</name>
    <dbReference type="NCBI Taxonomy" id="27406"/>
    <lineage>
        <taxon>Eukaryota</taxon>
        <taxon>Metazoa</taxon>
        <taxon>Ecdysozoa</taxon>
        <taxon>Arthropoda</taxon>
        <taxon>Crustacea</taxon>
        <taxon>Multicrustacea</taxon>
        <taxon>Malacostraca</taxon>
        <taxon>Eumalacostraca</taxon>
        <taxon>Eucarida</taxon>
        <taxon>Decapoda</taxon>
        <taxon>Pleocyemata</taxon>
        <taxon>Astacidea</taxon>
        <taxon>Parastacoidea</taxon>
        <taxon>Parastacidae</taxon>
        <taxon>Cherax</taxon>
    </lineage>
</organism>
<name>A0AAW0W1F5_CHEQU</name>
<evidence type="ECO:0000313" key="2">
    <source>
        <dbReference type="Proteomes" id="UP001445076"/>
    </source>
</evidence>
<comment type="caution">
    <text evidence="1">The sequence shown here is derived from an EMBL/GenBank/DDBJ whole genome shotgun (WGS) entry which is preliminary data.</text>
</comment>
<reference evidence="1 2" key="1">
    <citation type="journal article" date="2024" name="BMC Genomics">
        <title>Genome assembly of redclaw crayfish (Cherax quadricarinatus) provides insights into its immune adaptation and hypoxia tolerance.</title>
        <authorList>
            <person name="Liu Z."/>
            <person name="Zheng J."/>
            <person name="Li H."/>
            <person name="Fang K."/>
            <person name="Wang S."/>
            <person name="He J."/>
            <person name="Zhou D."/>
            <person name="Weng S."/>
            <person name="Chi M."/>
            <person name="Gu Z."/>
            <person name="He J."/>
            <person name="Li F."/>
            <person name="Wang M."/>
        </authorList>
    </citation>
    <scope>NUCLEOTIDE SEQUENCE [LARGE SCALE GENOMIC DNA]</scope>
    <source>
        <strain evidence="1">ZL_2023a</strain>
    </source>
</reference>
<proteinExistence type="predicted"/>
<evidence type="ECO:0000313" key="1">
    <source>
        <dbReference type="EMBL" id="KAK8722955.1"/>
    </source>
</evidence>
<sequence>MVSIKGSWSLKSTGLALRILTYTLYTHQKNIVHTEEHCTHNTRTLYTQNNIVHTSEEHCTHTEEHCTHTEEHCTHTEEHCTHTEEHCTHTEEHCTHVRRTLYTHQKNIVHTSEEHCTHVRRTLYTRQKNIVHTSEEHCTHVRRTLYTQHKNIVHTSEEHCTHRRTLYTQKNIVHTPRDLNWRVNTARFMGFNLAKSFSNLNSGSQELELNSKLHTQTLQIHTNLYNNLACAQLTFFSYKLFIYQHKQFALFEEDSRQDWSYH</sequence>
<gene>
    <name evidence="1" type="ORF">OTU49_011970</name>
</gene>
<accession>A0AAW0W1F5</accession>
<dbReference type="Proteomes" id="UP001445076">
    <property type="component" value="Unassembled WGS sequence"/>
</dbReference>